<proteinExistence type="predicted"/>
<dbReference type="PROSITE" id="PS50330">
    <property type="entry name" value="UIM"/>
    <property type="match status" value="1"/>
</dbReference>
<dbReference type="InterPro" id="IPR018997">
    <property type="entry name" value="PUB_domain"/>
</dbReference>
<evidence type="ECO:0000313" key="3">
    <source>
        <dbReference type="EMBL" id="GAX16716.1"/>
    </source>
</evidence>
<accession>A0A1Z5JS53</accession>
<dbReference type="Gene3D" id="1.10.8.10">
    <property type="entry name" value="DNA helicase RuvA subunit, C-terminal domain"/>
    <property type="match status" value="1"/>
</dbReference>
<dbReference type="PANTHER" id="PTHR46713:SF1">
    <property type="entry name" value="F13M7.16 PROTEIN"/>
    <property type="match status" value="1"/>
</dbReference>
<dbReference type="SUPFAM" id="SSF54236">
    <property type="entry name" value="Ubiquitin-like"/>
    <property type="match status" value="1"/>
</dbReference>
<dbReference type="SUPFAM" id="SSF143503">
    <property type="entry name" value="PUG domain-like"/>
    <property type="match status" value="1"/>
</dbReference>
<dbReference type="CDD" id="cd14291">
    <property type="entry name" value="UBA1_NUB1_like"/>
    <property type="match status" value="1"/>
</dbReference>
<dbReference type="SMART" id="SM00165">
    <property type="entry name" value="UBA"/>
    <property type="match status" value="1"/>
</dbReference>
<evidence type="ECO:0000313" key="4">
    <source>
        <dbReference type="Proteomes" id="UP000198406"/>
    </source>
</evidence>
<feature type="domain" description="UBA" evidence="2">
    <location>
        <begin position="18"/>
        <end position="58"/>
    </location>
</feature>
<dbReference type="InterPro" id="IPR015940">
    <property type="entry name" value="UBA"/>
</dbReference>
<name>A0A1Z5JS53_FISSO</name>
<feature type="region of interest" description="Disordered" evidence="1">
    <location>
        <begin position="102"/>
        <end position="141"/>
    </location>
</feature>
<dbReference type="InterPro" id="IPR036339">
    <property type="entry name" value="PUB-like_dom_sf"/>
</dbReference>
<sequence length="392" mass="43425">MFRKLTDRITSAASSVLGREDSNVQQLVELGFDANRARAALHSTNGNVEQAAELLLAGDISQQHIHQHTSNEEEDDAMLQRALQESLQPPKPTRTAAMRAAARAAEERFESQKLPYQKKTSSRSSSTDSRQSNISLPSAGGLSVMHPDVKVIPKLQDKTKEEQVLRCADRLKSYPNAVDTLLRALTSVQKDPNNMKFRSIETNTPVFQRTLQSAPGAVDLLRAMNYYPVGEKLILDRSNVDAALLYLGTSALEQTKLTAEYRSEKAKLVFAKTIEQIRQSADSSESEAIQRAAFMAKCPSEPAAGRGTLVQVQMADSTVLRRFDGDDTLEDILNWIAGHGIAIRDKLLSQEWQLVDLNKYPSTPLDCRANQHHTLQYIGLFPSGKLEIVPTV</sequence>
<protein>
    <recommendedName>
        <fullName evidence="2">UBA domain-containing protein</fullName>
    </recommendedName>
</protein>
<comment type="caution">
    <text evidence="3">The sequence shown here is derived from an EMBL/GenBank/DDBJ whole genome shotgun (WGS) entry which is preliminary data.</text>
</comment>
<dbReference type="AlphaFoldDB" id="A0A1Z5JS53"/>
<reference evidence="3 4" key="1">
    <citation type="journal article" date="2015" name="Plant Cell">
        <title>Oil accumulation by the oleaginous diatom Fistulifera solaris as revealed by the genome and transcriptome.</title>
        <authorList>
            <person name="Tanaka T."/>
            <person name="Maeda Y."/>
            <person name="Veluchamy A."/>
            <person name="Tanaka M."/>
            <person name="Abida H."/>
            <person name="Marechal E."/>
            <person name="Bowler C."/>
            <person name="Muto M."/>
            <person name="Sunaga Y."/>
            <person name="Tanaka M."/>
            <person name="Yoshino T."/>
            <person name="Taniguchi T."/>
            <person name="Fukuda Y."/>
            <person name="Nemoto M."/>
            <person name="Matsumoto M."/>
            <person name="Wong P.S."/>
            <person name="Aburatani S."/>
            <person name="Fujibuchi W."/>
        </authorList>
    </citation>
    <scope>NUCLEOTIDE SEQUENCE [LARGE SCALE GENOMIC DNA]</scope>
    <source>
        <strain evidence="3 4">JPCC DA0580</strain>
    </source>
</reference>
<dbReference type="Pfam" id="PF00627">
    <property type="entry name" value="UBA"/>
    <property type="match status" value="1"/>
</dbReference>
<dbReference type="InParanoid" id="A0A1Z5JS53"/>
<gene>
    <name evidence="3" type="ORF">FisN_21Hh157</name>
</gene>
<organism evidence="3 4">
    <name type="scientific">Fistulifera solaris</name>
    <name type="common">Oleaginous diatom</name>
    <dbReference type="NCBI Taxonomy" id="1519565"/>
    <lineage>
        <taxon>Eukaryota</taxon>
        <taxon>Sar</taxon>
        <taxon>Stramenopiles</taxon>
        <taxon>Ochrophyta</taxon>
        <taxon>Bacillariophyta</taxon>
        <taxon>Bacillariophyceae</taxon>
        <taxon>Bacillariophycidae</taxon>
        <taxon>Naviculales</taxon>
        <taxon>Naviculaceae</taxon>
        <taxon>Fistulifera</taxon>
    </lineage>
</organism>
<evidence type="ECO:0000256" key="1">
    <source>
        <dbReference type="SAM" id="MobiDB-lite"/>
    </source>
</evidence>
<dbReference type="Gene3D" id="3.10.20.90">
    <property type="entry name" value="Phosphatidylinositol 3-kinase Catalytic Subunit, Chain A, domain 1"/>
    <property type="match status" value="1"/>
</dbReference>
<dbReference type="InterPro" id="IPR009060">
    <property type="entry name" value="UBA-like_sf"/>
</dbReference>
<dbReference type="SUPFAM" id="SSF46934">
    <property type="entry name" value="UBA-like"/>
    <property type="match status" value="1"/>
</dbReference>
<dbReference type="Gene3D" id="1.20.58.2190">
    <property type="match status" value="1"/>
</dbReference>
<dbReference type="InterPro" id="IPR003903">
    <property type="entry name" value="UIM_dom"/>
</dbReference>
<dbReference type="Proteomes" id="UP000198406">
    <property type="component" value="Unassembled WGS sequence"/>
</dbReference>
<keyword evidence="4" id="KW-1185">Reference proteome</keyword>
<evidence type="ECO:0000259" key="2">
    <source>
        <dbReference type="PROSITE" id="PS50030"/>
    </source>
</evidence>
<dbReference type="CDD" id="cd09212">
    <property type="entry name" value="PUB"/>
    <property type="match status" value="1"/>
</dbReference>
<dbReference type="PROSITE" id="PS50030">
    <property type="entry name" value="UBA"/>
    <property type="match status" value="1"/>
</dbReference>
<feature type="compositionally biased region" description="Low complexity" evidence="1">
    <location>
        <begin position="117"/>
        <end position="132"/>
    </location>
</feature>
<dbReference type="OrthoDB" id="205028at2759"/>
<dbReference type="InterPro" id="IPR029071">
    <property type="entry name" value="Ubiquitin-like_domsf"/>
</dbReference>
<dbReference type="PANTHER" id="PTHR46713">
    <property type="entry name" value="F13M7.16 PROTEIN"/>
    <property type="match status" value="1"/>
</dbReference>
<dbReference type="Pfam" id="PF09409">
    <property type="entry name" value="PUB"/>
    <property type="match status" value="1"/>
</dbReference>
<dbReference type="EMBL" id="BDSP01000109">
    <property type="protein sequence ID" value="GAX16716.1"/>
    <property type="molecule type" value="Genomic_DNA"/>
</dbReference>